<comment type="caution">
    <text evidence="1">The sequence shown here is derived from an EMBL/GenBank/DDBJ whole genome shotgun (WGS) entry which is preliminary data.</text>
</comment>
<protein>
    <submittedName>
        <fullName evidence="1">DUF2117 domain-containing protein</fullName>
    </submittedName>
</protein>
<evidence type="ECO:0000313" key="1">
    <source>
        <dbReference type="EMBL" id="RQD85625.1"/>
    </source>
</evidence>
<dbReference type="AlphaFoldDB" id="A0A424YY85"/>
<dbReference type="EMBL" id="QZAB01000290">
    <property type="protein sequence ID" value="RQD85625.1"/>
    <property type="molecule type" value="Genomic_DNA"/>
</dbReference>
<gene>
    <name evidence="1" type="ORF">D5R95_04470</name>
</gene>
<dbReference type="Proteomes" id="UP000284763">
    <property type="component" value="Unassembled WGS sequence"/>
</dbReference>
<name>A0A424YY85_9EURY</name>
<accession>A0A424YY85</accession>
<dbReference type="Pfam" id="PF09890">
    <property type="entry name" value="DUF2117"/>
    <property type="match status" value="1"/>
</dbReference>
<organism evidence="1 2">
    <name type="scientific">Methanosalsum natronophilum</name>
    <dbReference type="NCBI Taxonomy" id="768733"/>
    <lineage>
        <taxon>Archaea</taxon>
        <taxon>Methanobacteriati</taxon>
        <taxon>Methanobacteriota</taxon>
        <taxon>Stenosarchaea group</taxon>
        <taxon>Methanomicrobia</taxon>
        <taxon>Methanosarcinales</taxon>
        <taxon>Methanosarcinaceae</taxon>
        <taxon>Methanosalsum</taxon>
    </lineage>
</organism>
<dbReference type="InterPro" id="IPR012032">
    <property type="entry name" value="UCP006598"/>
</dbReference>
<sequence>MTIILNHGKSLYSGVRFASIVASKIPNLQDKPVIHIERPGCFDETIFPMNDNALEYITTISSLLNIKHSTKMIKPYKIKVHKKNNVQIRRIESTYPGENIFINGLIVGKAQNNFVDIIVENGILTKLEGGILKEHGIEKLHKYNKKCPIDLENVWIKTGKLRNFNNPTKLTNRFKRFNDNKLIIIDHDAENIYKYISGTTAAISIGDDTTSIASEILFRFSIPVLGIVDGDLDCKNHNTRYFTGSTIYVLKKGHDDILGEKIKQNIFNNNKYVNYSDFESIKSKIKKLGSNIIETTIDMQFR</sequence>
<reference evidence="1 2" key="1">
    <citation type="submission" date="2018-08" db="EMBL/GenBank/DDBJ databases">
        <title>The metabolism and importance of syntrophic acetate oxidation coupled to methane or sulfide production in haloalkaline environments.</title>
        <authorList>
            <person name="Timmers P.H.A."/>
            <person name="Vavourakis C.D."/>
            <person name="Sorokin D.Y."/>
            <person name="Sinninghe Damste J.S."/>
            <person name="Muyzer G."/>
            <person name="Stams A.J.M."/>
            <person name="Plugge C.M."/>
        </authorList>
    </citation>
    <scope>NUCLEOTIDE SEQUENCE [LARGE SCALE GENOMIC DNA]</scope>
    <source>
        <strain evidence="1">MSAO_Arc3</strain>
    </source>
</reference>
<proteinExistence type="predicted"/>
<evidence type="ECO:0000313" key="2">
    <source>
        <dbReference type="Proteomes" id="UP000284763"/>
    </source>
</evidence>